<dbReference type="SUPFAM" id="SSF52540">
    <property type="entry name" value="P-loop containing nucleoside triphosphate hydrolases"/>
    <property type="match status" value="1"/>
</dbReference>
<dbReference type="Pfam" id="PF18019">
    <property type="entry name" value="Cas3_HD"/>
    <property type="match status" value="1"/>
</dbReference>
<evidence type="ECO:0000256" key="9">
    <source>
        <dbReference type="SAM" id="MobiDB-lite"/>
    </source>
</evidence>
<dbReference type="Gene3D" id="3.40.50.300">
    <property type="entry name" value="P-loop containing nucleotide triphosphate hydrolases"/>
    <property type="match status" value="2"/>
</dbReference>
<keyword evidence="7" id="KW-0067">ATP-binding</keyword>
<evidence type="ECO:0000256" key="6">
    <source>
        <dbReference type="ARBA" id="ARBA00022806"/>
    </source>
</evidence>
<evidence type="ECO:0000256" key="3">
    <source>
        <dbReference type="ARBA" id="ARBA00022723"/>
    </source>
</evidence>
<keyword evidence="13" id="KW-1185">Reference proteome</keyword>
<dbReference type="GO" id="GO:0003676">
    <property type="term" value="F:nucleic acid binding"/>
    <property type="evidence" value="ECO:0007669"/>
    <property type="project" value="InterPro"/>
</dbReference>
<evidence type="ECO:0000256" key="1">
    <source>
        <dbReference type="ARBA" id="ARBA00006847"/>
    </source>
</evidence>
<keyword evidence="12" id="KW-0255">Endonuclease</keyword>
<comment type="similarity">
    <text evidence="1">In the N-terminal section; belongs to the CRISPR-associated nuclease Cas3-HD family.</text>
</comment>
<dbReference type="InterPro" id="IPR011545">
    <property type="entry name" value="DEAD/DEAH_box_helicase_dom"/>
</dbReference>
<dbReference type="InterPro" id="IPR006483">
    <property type="entry name" value="CRISPR-assoc_Cas3_HD"/>
</dbReference>
<feature type="region of interest" description="Disordered" evidence="9">
    <location>
        <begin position="380"/>
        <end position="434"/>
    </location>
</feature>
<dbReference type="GO" id="GO:0046872">
    <property type="term" value="F:metal ion binding"/>
    <property type="evidence" value="ECO:0007669"/>
    <property type="project" value="UniProtKB-KW"/>
</dbReference>
<dbReference type="InterPro" id="IPR054712">
    <property type="entry name" value="Cas3-like_dom"/>
</dbReference>
<dbReference type="GO" id="GO:0005524">
    <property type="term" value="F:ATP binding"/>
    <property type="evidence" value="ECO:0007669"/>
    <property type="project" value="UniProtKB-KW"/>
</dbReference>
<dbReference type="InterPro" id="IPR038257">
    <property type="entry name" value="CRISPR-assoc_Cas3_HD_sf"/>
</dbReference>
<dbReference type="EMBL" id="PYBW01000012">
    <property type="protein sequence ID" value="PYC87660.1"/>
    <property type="molecule type" value="Genomic_DNA"/>
</dbReference>
<dbReference type="InterPro" id="IPR014001">
    <property type="entry name" value="Helicase_ATP-bd"/>
</dbReference>
<dbReference type="Pfam" id="PF22590">
    <property type="entry name" value="Cas3-like_C_2"/>
    <property type="match status" value="1"/>
</dbReference>
<protein>
    <submittedName>
        <fullName evidence="12">CRISPR-associated endonuclease Cas3</fullName>
    </submittedName>
</protein>
<evidence type="ECO:0000256" key="5">
    <source>
        <dbReference type="ARBA" id="ARBA00022801"/>
    </source>
</evidence>
<dbReference type="InterPro" id="IPR027417">
    <property type="entry name" value="P-loop_NTPase"/>
</dbReference>
<dbReference type="GO" id="GO:0051607">
    <property type="term" value="P:defense response to virus"/>
    <property type="evidence" value="ECO:0007669"/>
    <property type="project" value="UniProtKB-KW"/>
</dbReference>
<evidence type="ECO:0000256" key="7">
    <source>
        <dbReference type="ARBA" id="ARBA00022840"/>
    </source>
</evidence>
<accession>A0A2V4NN76</accession>
<feature type="domain" description="HD Cas3-type" evidence="11">
    <location>
        <begin position="554"/>
        <end position="752"/>
    </location>
</feature>
<dbReference type="Gene3D" id="1.10.3210.30">
    <property type="match status" value="1"/>
</dbReference>
<dbReference type="NCBIfam" id="TIGR01596">
    <property type="entry name" value="cas3_HD"/>
    <property type="match status" value="1"/>
</dbReference>
<dbReference type="AlphaFoldDB" id="A0A2V4NN76"/>
<evidence type="ECO:0000256" key="8">
    <source>
        <dbReference type="ARBA" id="ARBA00023118"/>
    </source>
</evidence>
<gene>
    <name evidence="12" type="ORF">C7C46_03865</name>
</gene>
<keyword evidence="12" id="KW-0540">Nuclease</keyword>
<evidence type="ECO:0000313" key="13">
    <source>
        <dbReference type="Proteomes" id="UP000248039"/>
    </source>
</evidence>
<dbReference type="PANTHER" id="PTHR47959:SF16">
    <property type="entry name" value="CRISPR-ASSOCIATED NUCLEASE_HELICASE CAS3-RELATED"/>
    <property type="match status" value="1"/>
</dbReference>
<keyword evidence="3" id="KW-0479">Metal-binding</keyword>
<evidence type="ECO:0000259" key="10">
    <source>
        <dbReference type="PROSITE" id="PS51192"/>
    </source>
</evidence>
<proteinExistence type="inferred from homology"/>
<comment type="similarity">
    <text evidence="2">In the central section; belongs to the CRISPR-associated helicase Cas3 family.</text>
</comment>
<dbReference type="Pfam" id="PF00270">
    <property type="entry name" value="DEAD"/>
    <property type="match status" value="1"/>
</dbReference>
<evidence type="ECO:0000256" key="4">
    <source>
        <dbReference type="ARBA" id="ARBA00022741"/>
    </source>
</evidence>
<evidence type="ECO:0000256" key="2">
    <source>
        <dbReference type="ARBA" id="ARBA00009046"/>
    </source>
</evidence>
<name>A0A2V4NN76_9ACTN</name>
<dbReference type="GO" id="GO:0004519">
    <property type="term" value="F:endonuclease activity"/>
    <property type="evidence" value="ECO:0007669"/>
    <property type="project" value="UniProtKB-KW"/>
</dbReference>
<dbReference type="InterPro" id="IPR050079">
    <property type="entry name" value="DEAD_box_RNA_helicase"/>
</dbReference>
<keyword evidence="5" id="KW-0378">Hydrolase</keyword>
<evidence type="ECO:0000259" key="11">
    <source>
        <dbReference type="PROSITE" id="PS51643"/>
    </source>
</evidence>
<organism evidence="12 13">
    <name type="scientific">Streptomyces tateyamensis</name>
    <dbReference type="NCBI Taxonomy" id="565073"/>
    <lineage>
        <taxon>Bacteria</taxon>
        <taxon>Bacillati</taxon>
        <taxon>Actinomycetota</taxon>
        <taxon>Actinomycetes</taxon>
        <taxon>Kitasatosporales</taxon>
        <taxon>Streptomycetaceae</taxon>
        <taxon>Streptomyces</taxon>
    </lineage>
</organism>
<dbReference type="PROSITE" id="PS51643">
    <property type="entry name" value="HD_CAS3"/>
    <property type="match status" value="1"/>
</dbReference>
<dbReference type="OrthoDB" id="9810236at2"/>
<evidence type="ECO:0000313" key="12">
    <source>
        <dbReference type="EMBL" id="PYC87660.1"/>
    </source>
</evidence>
<dbReference type="RefSeq" id="WP_110665682.1">
    <property type="nucleotide sequence ID" value="NZ_PYBW01000012.1"/>
</dbReference>
<comment type="caution">
    <text evidence="12">The sequence shown here is derived from an EMBL/GenBank/DDBJ whole genome shotgun (WGS) entry which is preliminary data.</text>
</comment>
<reference evidence="12 13" key="1">
    <citation type="submission" date="2018-03" db="EMBL/GenBank/DDBJ databases">
        <title>Bioinformatic expansion and discovery of thiopeptide antibiotics.</title>
        <authorList>
            <person name="Schwalen C.J."/>
            <person name="Hudson G.A."/>
            <person name="Mitchell D.A."/>
        </authorList>
    </citation>
    <scope>NUCLEOTIDE SEQUENCE [LARGE SCALE GENOMIC DNA]</scope>
    <source>
        <strain evidence="12 13">ATCC 21389</strain>
    </source>
</reference>
<keyword evidence="6" id="KW-0347">Helicase</keyword>
<dbReference type="PROSITE" id="PS51192">
    <property type="entry name" value="HELICASE_ATP_BIND_1"/>
    <property type="match status" value="1"/>
</dbReference>
<dbReference type="GO" id="GO:0003724">
    <property type="term" value="F:RNA helicase activity"/>
    <property type="evidence" value="ECO:0007669"/>
    <property type="project" value="TreeGrafter"/>
</dbReference>
<feature type="domain" description="Helicase ATP-binding" evidence="10">
    <location>
        <begin position="25"/>
        <end position="212"/>
    </location>
</feature>
<feature type="compositionally biased region" description="Low complexity" evidence="9">
    <location>
        <begin position="380"/>
        <end position="392"/>
    </location>
</feature>
<dbReference type="PANTHER" id="PTHR47959">
    <property type="entry name" value="ATP-DEPENDENT RNA HELICASE RHLE-RELATED"/>
    <property type="match status" value="1"/>
</dbReference>
<keyword evidence="8" id="KW-0051">Antiviral defense</keyword>
<dbReference type="Proteomes" id="UP000248039">
    <property type="component" value="Unassembled WGS sequence"/>
</dbReference>
<sequence>MTAELETFVTFMRTATGHTPRPYQAQLAAEGLPALLRVPTGGGKTAAAVLPWLYRRLVAAPAGTPRRLVLALPRESVADQAFERIGEWLDRLGLSGGEVGLHLLAGGAAQDGGWRRNPERTAILVGTHDVLLSRALMRGHADWRPMAPVSYGLLHNDAQWVFDELELLGPALPTTRRLQELRDRWGTAAPTATMWMTSTSSAAELGPERVGAGGLATRRRLTRLHPAPERYEGALAEAVAAAHLPGTRTLVVLNTLARARAVHAALAAAGTEALLLHPHYREADRRRLLAAATAEHDLDLVLVATPVVEAALDLSSRTLVTELAPWASLVQRAGRCNRYGEHPEGGELLWCTPPEGGDPSVERWLTARDGRSVTPAELLAAEPGAPEPALAPTAPPTPDELRALFDTADQSSADQSTADQGSADLGTPGDATATVGTSVGTADRWLAAPAQLTALVAWRSWADGRPAEDEPDPSSAELCAVPLGELAELPAGRAWLRDPLDARWRPALPAELAPGARLVLDARHGGYLPTLGWTPLSRTPVVPEPAPPQRPAYACTAWVSLDQHLQETEQEARLLLAALPALPSEQHEAVARAARYHDLGKCHDAFQDKLRAGRTDPPDGLLAKSKNGAEPLPPYLSPRPHLRHELVSALLLWQGGHDPLVTYLAAAHHGHVRITVRPRPGEAPGLLLGVADGDRTPPVELSSGERFPAQQLDTSDFPAPWTERARTLRDHPELGPFRLAFLETLVRVADWRASARHDGPLPSAGG</sequence>
<keyword evidence="4" id="KW-0547">Nucleotide-binding</keyword>
<dbReference type="GO" id="GO:0005829">
    <property type="term" value="C:cytosol"/>
    <property type="evidence" value="ECO:0007669"/>
    <property type="project" value="TreeGrafter"/>
</dbReference>
<feature type="compositionally biased region" description="Polar residues" evidence="9">
    <location>
        <begin position="408"/>
        <end position="420"/>
    </location>
</feature>
<dbReference type="GO" id="GO:0016787">
    <property type="term" value="F:hydrolase activity"/>
    <property type="evidence" value="ECO:0007669"/>
    <property type="project" value="UniProtKB-KW"/>
</dbReference>